<comment type="caution">
    <text evidence="2">The sequence shown here is derived from an EMBL/GenBank/DDBJ whole genome shotgun (WGS) entry which is preliminary data.</text>
</comment>
<accession>A0A939C674</accession>
<dbReference type="EMBL" id="JAFGDB010000025">
    <property type="protein sequence ID" value="MBN2067128.1"/>
    <property type="molecule type" value="Genomic_DNA"/>
</dbReference>
<feature type="transmembrane region" description="Helical" evidence="1">
    <location>
        <begin position="12"/>
        <end position="30"/>
    </location>
</feature>
<name>A0A939C674_9ARCH</name>
<sequence length="75" mass="8275">MEQVALMFVRGAFFFIVGVILATLFVWCLVEGAMSHLSSGPYTLAYYFASFVAGVGAFTLYHEAKSVLHYAQISK</sequence>
<proteinExistence type="predicted"/>
<evidence type="ECO:0000313" key="3">
    <source>
        <dbReference type="Proteomes" id="UP000809243"/>
    </source>
</evidence>
<reference evidence="2" key="1">
    <citation type="submission" date="2021-01" db="EMBL/GenBank/DDBJ databases">
        <title>Active Sulfur Cycling in an Early Earth Analoge.</title>
        <authorList>
            <person name="Hahn C.R."/>
            <person name="Youssef N.H."/>
            <person name="Elshahed M."/>
        </authorList>
    </citation>
    <scope>NUCLEOTIDE SEQUENCE</scope>
    <source>
        <strain evidence="2">Zod_Metabat.1151</strain>
    </source>
</reference>
<evidence type="ECO:0000256" key="1">
    <source>
        <dbReference type="SAM" id="Phobius"/>
    </source>
</evidence>
<organism evidence="2 3">
    <name type="scientific">Candidatus Iainarchaeum sp</name>
    <dbReference type="NCBI Taxonomy" id="3101447"/>
    <lineage>
        <taxon>Archaea</taxon>
        <taxon>Candidatus Iainarchaeota</taxon>
        <taxon>Candidatus Iainarchaeia</taxon>
        <taxon>Candidatus Iainarchaeales</taxon>
        <taxon>Candidatus Iainarchaeaceae</taxon>
        <taxon>Candidatus Iainarchaeum</taxon>
    </lineage>
</organism>
<keyword evidence="1" id="KW-0812">Transmembrane</keyword>
<gene>
    <name evidence="2" type="ORF">JW744_01530</name>
</gene>
<keyword evidence="1" id="KW-1133">Transmembrane helix</keyword>
<dbReference type="AlphaFoldDB" id="A0A939C674"/>
<protein>
    <submittedName>
        <fullName evidence="2">Uncharacterized protein</fullName>
    </submittedName>
</protein>
<evidence type="ECO:0000313" key="2">
    <source>
        <dbReference type="EMBL" id="MBN2067128.1"/>
    </source>
</evidence>
<dbReference type="Proteomes" id="UP000809243">
    <property type="component" value="Unassembled WGS sequence"/>
</dbReference>
<feature type="transmembrane region" description="Helical" evidence="1">
    <location>
        <begin position="42"/>
        <end position="61"/>
    </location>
</feature>
<keyword evidence="1" id="KW-0472">Membrane</keyword>